<keyword evidence="3" id="KW-1185">Reference proteome</keyword>
<proteinExistence type="predicted"/>
<feature type="compositionally biased region" description="Basic residues" evidence="1">
    <location>
        <begin position="16"/>
        <end position="30"/>
    </location>
</feature>
<accession>A0A7W9J138</accession>
<dbReference type="AlphaFoldDB" id="A0A7W9J138"/>
<evidence type="ECO:0000256" key="1">
    <source>
        <dbReference type="SAM" id="MobiDB-lite"/>
    </source>
</evidence>
<comment type="caution">
    <text evidence="2">The sequence shown here is derived from an EMBL/GenBank/DDBJ whole genome shotgun (WGS) entry which is preliminary data.</text>
</comment>
<feature type="region of interest" description="Disordered" evidence="1">
    <location>
        <begin position="1"/>
        <end position="30"/>
    </location>
</feature>
<evidence type="ECO:0000313" key="2">
    <source>
        <dbReference type="EMBL" id="MBB5833435.1"/>
    </source>
</evidence>
<evidence type="ECO:0000313" key="3">
    <source>
        <dbReference type="Proteomes" id="UP000549971"/>
    </source>
</evidence>
<name>A0A7W9J138_9ACTN</name>
<gene>
    <name evidence="2" type="ORF">HDA39_000169</name>
</gene>
<dbReference type="Proteomes" id="UP000549971">
    <property type="component" value="Unassembled WGS sequence"/>
</dbReference>
<dbReference type="EMBL" id="JACHMY010000001">
    <property type="protein sequence ID" value="MBB5833435.1"/>
    <property type="molecule type" value="Genomic_DNA"/>
</dbReference>
<protein>
    <submittedName>
        <fullName evidence="2">Uncharacterized protein</fullName>
    </submittedName>
</protein>
<organism evidence="2 3">
    <name type="scientific">Kribbella italica</name>
    <dbReference type="NCBI Taxonomy" id="1540520"/>
    <lineage>
        <taxon>Bacteria</taxon>
        <taxon>Bacillati</taxon>
        <taxon>Actinomycetota</taxon>
        <taxon>Actinomycetes</taxon>
        <taxon>Propionibacteriales</taxon>
        <taxon>Kribbellaceae</taxon>
        <taxon>Kribbella</taxon>
    </lineage>
</organism>
<sequence>MKHTTRKTTPEAKRETLRRRQVRAIKTLVK</sequence>
<reference evidence="2 3" key="1">
    <citation type="submission" date="2020-08" db="EMBL/GenBank/DDBJ databases">
        <title>Sequencing the genomes of 1000 actinobacteria strains.</title>
        <authorList>
            <person name="Klenk H.-P."/>
        </authorList>
    </citation>
    <scope>NUCLEOTIDE SEQUENCE [LARGE SCALE GENOMIC DNA]</scope>
    <source>
        <strain evidence="2 3">DSM 28967</strain>
    </source>
</reference>